<protein>
    <submittedName>
        <fullName evidence="1">Uncharacterized protein</fullName>
    </submittedName>
</protein>
<sequence length="260" mass="28947">MLTYTPDHREQQIQVLMNVLKPLATSTDPYVIATTVRHFRPVASSMHTIAKRLHKTFPAYLRHLGRQTGSKTKLIETFVETAGRPLRSLNFIFESDLPHWDRIIELLDAFYDGEQGPEDISFIGDWEDAVRHVNNMLNSLARDIRPAAAKIDPGAYHAAVVALVEVGKAMNPVFGHMAVQVARRHIMGEEVASVLAWNSDTSLQSCRVVMEWCAEEATSLLSLLDKTYKLTLKRTDPTVPWPKAGGVQAIQADGLAALPP</sequence>
<name>A0A964XQG3_9ACTN</name>
<comment type="caution">
    <text evidence="1">The sequence shown here is derived from an EMBL/GenBank/DDBJ whole genome shotgun (WGS) entry which is preliminary data.</text>
</comment>
<organism evidence="1 2">
    <name type="scientific">Streptomyces boluensis</name>
    <dbReference type="NCBI Taxonomy" id="1775135"/>
    <lineage>
        <taxon>Bacteria</taxon>
        <taxon>Bacillati</taxon>
        <taxon>Actinomycetota</taxon>
        <taxon>Actinomycetes</taxon>
        <taxon>Kitasatosporales</taxon>
        <taxon>Streptomycetaceae</taxon>
        <taxon>Streptomyces</taxon>
    </lineage>
</organism>
<gene>
    <name evidence="1" type="ORF">GUY60_33380</name>
</gene>
<dbReference type="OrthoDB" id="9824292at2"/>
<keyword evidence="2" id="KW-1185">Reference proteome</keyword>
<dbReference type="EMBL" id="JAAAHS010000448">
    <property type="protein sequence ID" value="NBE56241.1"/>
    <property type="molecule type" value="Genomic_DNA"/>
</dbReference>
<accession>A0A964XQG3</accession>
<evidence type="ECO:0000313" key="2">
    <source>
        <dbReference type="Proteomes" id="UP000598297"/>
    </source>
</evidence>
<dbReference type="RefSeq" id="WP_161704737.1">
    <property type="nucleotide sequence ID" value="NZ_JAAAHS010000448.1"/>
</dbReference>
<dbReference type="AlphaFoldDB" id="A0A964XQG3"/>
<evidence type="ECO:0000313" key="1">
    <source>
        <dbReference type="EMBL" id="NBE56241.1"/>
    </source>
</evidence>
<dbReference type="Proteomes" id="UP000598297">
    <property type="component" value="Unassembled WGS sequence"/>
</dbReference>
<feature type="non-terminal residue" evidence="1">
    <location>
        <position position="260"/>
    </location>
</feature>
<reference evidence="1" key="1">
    <citation type="submission" date="2020-01" db="EMBL/GenBank/DDBJ databases">
        <title>Whole-genome analyses of novel actinobacteria.</title>
        <authorList>
            <person name="Sahin N."/>
        </authorList>
    </citation>
    <scope>NUCLEOTIDE SEQUENCE</scope>
    <source>
        <strain evidence="1">YC537</strain>
    </source>
</reference>
<proteinExistence type="predicted"/>